<accession>A0A7S3JYJ2</accession>
<dbReference type="PANTHER" id="PTHR15414:SF0">
    <property type="entry name" value="ENDOPLASMIC RETICULUM LECTIN 1"/>
    <property type="match status" value="1"/>
</dbReference>
<gene>
    <name evidence="7" type="ORF">ALAG00032_LOCUS7789</name>
</gene>
<keyword evidence="3" id="KW-0256">Endoplasmic reticulum</keyword>
<dbReference type="EMBL" id="HBIJ01011390">
    <property type="protein sequence ID" value="CAE0367041.1"/>
    <property type="molecule type" value="Transcribed_RNA"/>
</dbReference>
<evidence type="ECO:0000256" key="4">
    <source>
        <dbReference type="ARBA" id="ARBA00023157"/>
    </source>
</evidence>
<dbReference type="PROSITE" id="PS51914">
    <property type="entry name" value="MRH"/>
    <property type="match status" value="1"/>
</dbReference>
<keyword evidence="2" id="KW-0732">Signal</keyword>
<dbReference type="SUPFAM" id="SSF50911">
    <property type="entry name" value="Mannose 6-phosphate receptor domain"/>
    <property type="match status" value="1"/>
</dbReference>
<dbReference type="Gene3D" id="2.70.130.10">
    <property type="entry name" value="Mannose-6-phosphate receptor binding domain"/>
    <property type="match status" value="1"/>
</dbReference>
<evidence type="ECO:0000256" key="5">
    <source>
        <dbReference type="SAM" id="MobiDB-lite"/>
    </source>
</evidence>
<dbReference type="GO" id="GO:0005788">
    <property type="term" value="C:endoplasmic reticulum lumen"/>
    <property type="evidence" value="ECO:0007669"/>
    <property type="project" value="TreeGrafter"/>
</dbReference>
<protein>
    <recommendedName>
        <fullName evidence="6">MRH domain-containing protein</fullName>
    </recommendedName>
</protein>
<evidence type="ECO:0000256" key="1">
    <source>
        <dbReference type="ARBA" id="ARBA00004240"/>
    </source>
</evidence>
<dbReference type="InterPro" id="IPR044865">
    <property type="entry name" value="MRH_dom"/>
</dbReference>
<evidence type="ECO:0000313" key="7">
    <source>
        <dbReference type="EMBL" id="CAE0367041.1"/>
    </source>
</evidence>
<dbReference type="InterPro" id="IPR045149">
    <property type="entry name" value="OS-9-like"/>
</dbReference>
<evidence type="ECO:0000256" key="2">
    <source>
        <dbReference type="ARBA" id="ARBA00022729"/>
    </source>
</evidence>
<keyword evidence="4" id="KW-1015">Disulfide bond</keyword>
<sequence>MGLEDFQGGHWQCHLPNEEETFPAQRKSAYRKKLKNSKCIKAPRRGGEYWGYELCPGVEGRQFRIVASNQKKRSQPNVRYSLGMYNDSIYITNTTEIESLFPQLLKERRMNFTYLDPVISLPSLQAKDAAIISDTYLDGDDGRKLTTYSICALAESEYRLFSTSTSRTAERMRHSARSDSNYIYDFSKIRIATVTEAPEKHYHFLLASLAHCSSAQILDLVLARETKILRGACLRKKSLGWWNYELCVGVSVRQYRQAMTDTERKTKTHFLFGGSDDEKKKTNEQPKESGFTIGTFRNETAVLVQPDLSRGRPPPGSLLRPERIQVYDQGEICDLTGSPRTATVHFRCDRAAGNGIPKTFFFDSNKPPYITTITESSTCNYDIVVALPAACALEDASVYHPSYSYDADSFLDDDFNEEDEEDDSSSLLRYINCFPGAAVVK</sequence>
<dbReference type="PANTHER" id="PTHR15414">
    <property type="entry name" value="OS-9-RELATED"/>
    <property type="match status" value="1"/>
</dbReference>
<dbReference type="InterPro" id="IPR009011">
    <property type="entry name" value="Man6P_isomerase_rcpt-bd_dom_sf"/>
</dbReference>
<feature type="region of interest" description="Disordered" evidence="5">
    <location>
        <begin position="271"/>
        <end position="291"/>
    </location>
</feature>
<dbReference type="InterPro" id="IPR012913">
    <property type="entry name" value="OS9-like_dom"/>
</dbReference>
<reference evidence="7" key="1">
    <citation type="submission" date="2021-01" db="EMBL/GenBank/DDBJ databases">
        <authorList>
            <person name="Corre E."/>
            <person name="Pelletier E."/>
            <person name="Niang G."/>
            <person name="Scheremetjew M."/>
            <person name="Finn R."/>
            <person name="Kale V."/>
            <person name="Holt S."/>
            <person name="Cochrane G."/>
            <person name="Meng A."/>
            <person name="Brown T."/>
            <person name="Cohen L."/>
        </authorList>
    </citation>
    <scope>NUCLEOTIDE SEQUENCE</scope>
    <source>
        <strain evidence="7">CCMP1510</strain>
    </source>
</reference>
<evidence type="ECO:0000259" key="6">
    <source>
        <dbReference type="PROSITE" id="PS51914"/>
    </source>
</evidence>
<dbReference type="AlphaFoldDB" id="A0A7S3JYJ2"/>
<dbReference type="Pfam" id="PF07915">
    <property type="entry name" value="PRKCSH"/>
    <property type="match status" value="1"/>
</dbReference>
<comment type="subcellular location">
    <subcellularLocation>
        <location evidence="1">Endoplasmic reticulum</location>
    </subcellularLocation>
</comment>
<organism evidence="7">
    <name type="scientific">Aureoumbra lagunensis</name>
    <dbReference type="NCBI Taxonomy" id="44058"/>
    <lineage>
        <taxon>Eukaryota</taxon>
        <taxon>Sar</taxon>
        <taxon>Stramenopiles</taxon>
        <taxon>Ochrophyta</taxon>
        <taxon>Pelagophyceae</taxon>
        <taxon>Pelagomonadales</taxon>
        <taxon>Aureoumbra</taxon>
    </lineage>
</organism>
<evidence type="ECO:0000256" key="3">
    <source>
        <dbReference type="ARBA" id="ARBA00022824"/>
    </source>
</evidence>
<dbReference type="GO" id="GO:0030968">
    <property type="term" value="P:endoplasmic reticulum unfolded protein response"/>
    <property type="evidence" value="ECO:0007669"/>
    <property type="project" value="InterPro"/>
</dbReference>
<feature type="compositionally biased region" description="Basic and acidic residues" evidence="5">
    <location>
        <begin position="276"/>
        <end position="287"/>
    </location>
</feature>
<feature type="domain" description="MRH" evidence="6">
    <location>
        <begin position="231"/>
        <end position="393"/>
    </location>
</feature>
<name>A0A7S3JYJ2_9STRA</name>
<dbReference type="GO" id="GO:0030970">
    <property type="term" value="P:retrograde protein transport, ER to cytosol"/>
    <property type="evidence" value="ECO:0007669"/>
    <property type="project" value="TreeGrafter"/>
</dbReference>
<proteinExistence type="predicted"/>